<comment type="caution">
    <text evidence="2">The sequence shown here is derived from an EMBL/GenBank/DDBJ whole genome shotgun (WGS) entry which is preliminary data.</text>
</comment>
<name>A0A2S6GQK6_9PSEU</name>
<dbReference type="NCBIfam" id="TIGR03085">
    <property type="entry name" value="TIGR03085 family metal-binding protein"/>
    <property type="match status" value="1"/>
</dbReference>
<feature type="domain" description="Mycothiol-dependent maleylpyruvate isomerase metal-binding" evidence="1">
    <location>
        <begin position="17"/>
        <end position="102"/>
    </location>
</feature>
<dbReference type="GO" id="GO:0046872">
    <property type="term" value="F:metal ion binding"/>
    <property type="evidence" value="ECO:0007669"/>
    <property type="project" value="InterPro"/>
</dbReference>
<sequence length="205" mass="22494">MGVVGDERARLSELFLEVGPDAPTLCDGWTARDLAAHLVVRERRLDAAAGIVIKPLAGHTERVQRSYAAKPWPELVDLVRTGPPVYSPLRLVDDLVNTAEFFIHHEDVRRAAPEWEPRPADAQRDSSLWTNLTRVAKLHYRKSPVGVVLRSGDRVLTARPGPSPVTITGEPGELLLDAFGRAQARVALDGPPDSVEIVRNLARGL</sequence>
<organism evidence="2 3">
    <name type="scientific">Actinokineospora auranticolor</name>
    <dbReference type="NCBI Taxonomy" id="155976"/>
    <lineage>
        <taxon>Bacteria</taxon>
        <taxon>Bacillati</taxon>
        <taxon>Actinomycetota</taxon>
        <taxon>Actinomycetes</taxon>
        <taxon>Pseudonocardiales</taxon>
        <taxon>Pseudonocardiaceae</taxon>
        <taxon>Actinokineospora</taxon>
    </lineage>
</organism>
<dbReference type="EMBL" id="PTIX01000007">
    <property type="protein sequence ID" value="PPK67476.1"/>
    <property type="molecule type" value="Genomic_DNA"/>
</dbReference>
<dbReference type="InterPro" id="IPR017517">
    <property type="entry name" value="Maleyloyr_isom"/>
</dbReference>
<dbReference type="NCBIfam" id="TIGR03083">
    <property type="entry name" value="maleylpyruvate isomerase family mycothiol-dependent enzyme"/>
    <property type="match status" value="1"/>
</dbReference>
<protein>
    <submittedName>
        <fullName evidence="2">Uncharacterized protein (TIGR03085 family)</fullName>
    </submittedName>
</protein>
<dbReference type="SUPFAM" id="SSF109854">
    <property type="entry name" value="DinB/YfiT-like putative metalloenzymes"/>
    <property type="match status" value="1"/>
</dbReference>
<reference evidence="2 3" key="1">
    <citation type="submission" date="2018-02" db="EMBL/GenBank/DDBJ databases">
        <title>Genomic Encyclopedia of Archaeal and Bacterial Type Strains, Phase II (KMG-II): from individual species to whole genera.</title>
        <authorList>
            <person name="Goeker M."/>
        </authorList>
    </citation>
    <scope>NUCLEOTIDE SEQUENCE [LARGE SCALE GENOMIC DNA]</scope>
    <source>
        <strain evidence="2 3">YU 961-1</strain>
    </source>
</reference>
<keyword evidence="3" id="KW-1185">Reference proteome</keyword>
<proteinExistence type="predicted"/>
<evidence type="ECO:0000259" key="1">
    <source>
        <dbReference type="Pfam" id="PF11716"/>
    </source>
</evidence>
<dbReference type="Pfam" id="PF11716">
    <property type="entry name" value="MDMPI_N"/>
    <property type="match status" value="1"/>
</dbReference>
<accession>A0A2S6GQK6</accession>
<evidence type="ECO:0000313" key="3">
    <source>
        <dbReference type="Proteomes" id="UP000239203"/>
    </source>
</evidence>
<dbReference type="Proteomes" id="UP000239203">
    <property type="component" value="Unassembled WGS sequence"/>
</dbReference>
<dbReference type="RefSeq" id="WP_104479589.1">
    <property type="nucleotide sequence ID" value="NZ_CP154825.1"/>
</dbReference>
<dbReference type="OrthoDB" id="3268903at2"/>
<dbReference type="InterPro" id="IPR017519">
    <property type="entry name" value="CHP03085"/>
</dbReference>
<evidence type="ECO:0000313" key="2">
    <source>
        <dbReference type="EMBL" id="PPK67476.1"/>
    </source>
</evidence>
<dbReference type="InterPro" id="IPR034660">
    <property type="entry name" value="DinB/YfiT-like"/>
</dbReference>
<dbReference type="AlphaFoldDB" id="A0A2S6GQK6"/>
<gene>
    <name evidence="2" type="ORF">CLV40_107140</name>
</gene>
<dbReference type="InterPro" id="IPR024344">
    <property type="entry name" value="MDMPI_metal-binding"/>
</dbReference>